<dbReference type="RefSeq" id="XP_017777695.1">
    <property type="nucleotide sequence ID" value="XM_017922206.1"/>
</dbReference>
<gene>
    <name evidence="2 3" type="primary">LOC108563513</name>
</gene>
<reference evidence="2 3" key="1">
    <citation type="submission" date="2025-05" db="UniProtKB">
        <authorList>
            <consortium name="RefSeq"/>
        </authorList>
    </citation>
    <scope>IDENTIFICATION</scope>
    <source>
        <tissue evidence="2 3">Whole Larva</tissue>
    </source>
</reference>
<evidence type="ECO:0000313" key="1">
    <source>
        <dbReference type="Proteomes" id="UP000695000"/>
    </source>
</evidence>
<dbReference type="RefSeq" id="XP_017777694.1">
    <property type="nucleotide sequence ID" value="XM_017922205.1"/>
</dbReference>
<dbReference type="PANTHER" id="PTHR37162">
    <property type="entry name" value="HAT FAMILY DIMERISATION DOMAINCONTAINING PROTEIN-RELATED"/>
    <property type="match status" value="1"/>
</dbReference>
<organism evidence="1 3">
    <name type="scientific">Nicrophorus vespilloides</name>
    <name type="common">Boreal carrion beetle</name>
    <dbReference type="NCBI Taxonomy" id="110193"/>
    <lineage>
        <taxon>Eukaryota</taxon>
        <taxon>Metazoa</taxon>
        <taxon>Ecdysozoa</taxon>
        <taxon>Arthropoda</taxon>
        <taxon>Hexapoda</taxon>
        <taxon>Insecta</taxon>
        <taxon>Pterygota</taxon>
        <taxon>Neoptera</taxon>
        <taxon>Endopterygota</taxon>
        <taxon>Coleoptera</taxon>
        <taxon>Polyphaga</taxon>
        <taxon>Staphyliniformia</taxon>
        <taxon>Silphidae</taxon>
        <taxon>Nicrophorinae</taxon>
        <taxon>Nicrophorus</taxon>
    </lineage>
</organism>
<proteinExistence type="predicted"/>
<dbReference type="PANTHER" id="PTHR37162:SF1">
    <property type="entry name" value="BED-TYPE DOMAIN-CONTAINING PROTEIN"/>
    <property type="match status" value="1"/>
</dbReference>
<evidence type="ECO:0000313" key="2">
    <source>
        <dbReference type="RefSeq" id="XP_017777694.1"/>
    </source>
</evidence>
<dbReference type="Proteomes" id="UP000695000">
    <property type="component" value="Unplaced"/>
</dbReference>
<protein>
    <submittedName>
        <fullName evidence="2 3">Uncharacterized protein LOC108563513</fullName>
    </submittedName>
</protein>
<keyword evidence="1" id="KW-1185">Reference proteome</keyword>
<evidence type="ECO:0000313" key="3">
    <source>
        <dbReference type="RefSeq" id="XP_017777695.1"/>
    </source>
</evidence>
<dbReference type="GeneID" id="108563513"/>
<accession>A0ABM1MSZ5</accession>
<name>A0ABM1MSZ5_NICVS</name>
<sequence length="618" mass="71290">MSRTTDGAVVPPPAKKRRIMTTMTKPKNKKQCFKKEWLQIDDFKNWLTPAPENNYVARCRACKVEFPADLSIIKQHAKGVKHSKKMKAIPFLHRPIIETVIKTEKNDDTLKNKTEEAQIKLCEFFAENNISFSLMEKFDKVLKEAFPDSEIIKKISMQQTQATIVMKNLISDAEKDRLAKLLQFTSFSIVLEKAQDIGSIKNICVTVKHFDKEKNQIKSSFWDVCPANAVTETAEAEQKENIFNSLKNSFTSRNIPLNNVIGFAFDDCSIMMEYYSFIANKMRALCPNVSVSKNVCRSLSLCLSEACEKMPENCKELANDLFAFFSKKTCDLPQFQKFADFHIENEKLLLLSSSNVVTGILELWPALLIFFKEKATKEKLAAADPIYKNLNDPFVKVYYIFLAWALPKLDNIQKHYNSERIIILDLDKIMRDTLKELLFCYMEKSHILKTKLEYVNPKDNTKFLKTRSVYLGVNVQEELNQVVYRSNAEELDKFYSKSTEFLSTMCVELKKRYAFGNCVMPLLVNLKPSMATNAYKQCDSLVPILRLLPRLTEKDKWQIIDDQWRNLPHFNFPENTISDCVDEFWGKVLVIKSQSGDLVFHDLAKFVLNILTLPHSSA</sequence>